<protein>
    <submittedName>
        <fullName evidence="2">44504_t:CDS:1</fullName>
    </submittedName>
</protein>
<evidence type="ECO:0000313" key="2">
    <source>
        <dbReference type="EMBL" id="CAG8838217.1"/>
    </source>
</evidence>
<sequence length="48" mass="5590">FAEAEALYQQGQADKNQDNQKFSKRLSRERKADLNKDEIEGDLEDSFI</sequence>
<feature type="region of interest" description="Disordered" evidence="1">
    <location>
        <begin position="1"/>
        <end position="48"/>
    </location>
</feature>
<evidence type="ECO:0000256" key="1">
    <source>
        <dbReference type="SAM" id="MobiDB-lite"/>
    </source>
</evidence>
<feature type="non-terminal residue" evidence="2">
    <location>
        <position position="1"/>
    </location>
</feature>
<keyword evidence="3" id="KW-1185">Reference proteome</keyword>
<reference evidence="2 3" key="1">
    <citation type="submission" date="2021-06" db="EMBL/GenBank/DDBJ databases">
        <authorList>
            <person name="Kallberg Y."/>
            <person name="Tangrot J."/>
            <person name="Rosling A."/>
        </authorList>
    </citation>
    <scope>NUCLEOTIDE SEQUENCE [LARGE SCALE GENOMIC DNA]</scope>
    <source>
        <strain evidence="2 3">120-4 pot B 10/14</strain>
    </source>
</reference>
<gene>
    <name evidence="2" type="ORF">GMARGA_LOCUS33863</name>
</gene>
<dbReference type="Proteomes" id="UP000789901">
    <property type="component" value="Unassembled WGS sequence"/>
</dbReference>
<evidence type="ECO:0000313" key="3">
    <source>
        <dbReference type="Proteomes" id="UP000789901"/>
    </source>
</evidence>
<organism evidence="2 3">
    <name type="scientific">Gigaspora margarita</name>
    <dbReference type="NCBI Taxonomy" id="4874"/>
    <lineage>
        <taxon>Eukaryota</taxon>
        <taxon>Fungi</taxon>
        <taxon>Fungi incertae sedis</taxon>
        <taxon>Mucoromycota</taxon>
        <taxon>Glomeromycotina</taxon>
        <taxon>Glomeromycetes</taxon>
        <taxon>Diversisporales</taxon>
        <taxon>Gigasporaceae</taxon>
        <taxon>Gigaspora</taxon>
    </lineage>
</organism>
<comment type="caution">
    <text evidence="2">The sequence shown here is derived from an EMBL/GenBank/DDBJ whole genome shotgun (WGS) entry which is preliminary data.</text>
</comment>
<proteinExistence type="predicted"/>
<accession>A0ABN7WQE1</accession>
<feature type="non-terminal residue" evidence="2">
    <location>
        <position position="48"/>
    </location>
</feature>
<name>A0ABN7WQE1_GIGMA</name>
<feature type="compositionally biased region" description="Acidic residues" evidence="1">
    <location>
        <begin position="39"/>
        <end position="48"/>
    </location>
</feature>
<feature type="compositionally biased region" description="Basic and acidic residues" evidence="1">
    <location>
        <begin position="29"/>
        <end position="38"/>
    </location>
</feature>
<dbReference type="EMBL" id="CAJVQB010057579">
    <property type="protein sequence ID" value="CAG8838217.1"/>
    <property type="molecule type" value="Genomic_DNA"/>
</dbReference>